<dbReference type="OrthoDB" id="9816550at2"/>
<dbReference type="AlphaFoldDB" id="A0A5B8YM14"/>
<dbReference type="SUPFAM" id="SSF51445">
    <property type="entry name" value="(Trans)glycosidases"/>
    <property type="match status" value="2"/>
</dbReference>
<sequence>MIKKLLFAVIILGGIFAGYYAFNTFPHRIKIIFMESEMTDRSYEPVLGIYDRENKHTQLQVNEIKHYALSLNADDTWEIEKNLLQDLPDSIPVLLTVEMWDPKGLTKTQQGFNDDNIRALFSEIIKSRTNLFVRYNPEMEVPVNIYPWNNRPHIYVGAYRQFAKVIKEINPNVKMVYAPAGVAGALENYPEDDVVDVASITLNSNAENHTSFSQEPTIEKQLGRKLHRMRFLNKPVLILGSAKLDLADFQHQWIVNALNVIDENKAVIYSEENFIRPSGDWKNDSTPLILGIYDPDKLLVNEKEVEVEHIFLNFKDIENDDHISEIEKVLGRGNDVLLTVEPTWWNEEKDSDILQRISAGELDTLISRFYSRLPETDHTVYIRFAHEMEIPITRYSWQSKDPIVYIKAFRHFMNFNHTRSLNIKKIWGPAGDRGLLEWWPGNDVVDYISIAIYGLPDKNITDPKKQETFSKILNRKMRRLQLLNKPVFITEFGVKGEEEFQTKWLIEAAYAIKQNPRIIGVSYFNYQDSPEVWGNIAPPKWNISPGTYREFIRALDLP</sequence>
<dbReference type="GO" id="GO:0006080">
    <property type="term" value="P:substituted mannan metabolic process"/>
    <property type="evidence" value="ECO:0007669"/>
    <property type="project" value="InterPro"/>
</dbReference>
<dbReference type="GO" id="GO:0016985">
    <property type="term" value="F:mannan endo-1,4-beta-mannosidase activity"/>
    <property type="evidence" value="ECO:0007669"/>
    <property type="project" value="InterPro"/>
</dbReference>
<dbReference type="RefSeq" id="WP_146830957.1">
    <property type="nucleotide sequence ID" value="NZ_CP042476.1"/>
</dbReference>
<dbReference type="KEGG" id="anp:FK178_03275"/>
<protein>
    <recommendedName>
        <fullName evidence="5">GH26 domain-containing protein</fullName>
    </recommendedName>
</protein>
<dbReference type="Proteomes" id="UP000321954">
    <property type="component" value="Chromosome"/>
</dbReference>
<dbReference type="Gene3D" id="3.20.20.80">
    <property type="entry name" value="Glycosidases"/>
    <property type="match status" value="2"/>
</dbReference>
<evidence type="ECO:0000256" key="2">
    <source>
        <dbReference type="ARBA" id="ARBA00022801"/>
    </source>
</evidence>
<evidence type="ECO:0000256" key="4">
    <source>
        <dbReference type="PROSITE-ProRule" id="PRU01100"/>
    </source>
</evidence>
<dbReference type="PROSITE" id="PS51764">
    <property type="entry name" value="GH26"/>
    <property type="match status" value="1"/>
</dbReference>
<keyword evidence="3 4" id="KW-0326">Glycosidase</keyword>
<proteinExistence type="inferred from homology"/>
<dbReference type="InterPro" id="IPR017853">
    <property type="entry name" value="GH"/>
</dbReference>
<feature type="active site" description="Nucleophile" evidence="4">
    <location>
        <position position="491"/>
    </location>
</feature>
<dbReference type="PANTHER" id="PTHR40079">
    <property type="entry name" value="MANNAN ENDO-1,4-BETA-MANNOSIDASE E-RELATED"/>
    <property type="match status" value="1"/>
</dbReference>
<evidence type="ECO:0000256" key="1">
    <source>
        <dbReference type="ARBA" id="ARBA00007754"/>
    </source>
</evidence>
<comment type="similarity">
    <text evidence="1 4">Belongs to the glycosyl hydrolase 26 family.</text>
</comment>
<reference evidence="6 7" key="1">
    <citation type="submission" date="2019-08" db="EMBL/GenBank/DDBJ databases">
        <title>Antarcticibacterium arcticum sp. nov., a bacterium isolated from marine sediment of the Canadian Beaufort Sea.</title>
        <authorList>
            <person name="Lee Y.M."/>
            <person name="Baek K."/>
            <person name="Lee D.-H."/>
            <person name="Shin S.C."/>
            <person name="Jin Y.K."/>
            <person name="Park Y."/>
        </authorList>
    </citation>
    <scope>NUCLEOTIDE SEQUENCE [LARGE SCALE GENOMIC DNA]</scope>
    <source>
        <strain evidence="6 7">PAMC 28998</strain>
    </source>
</reference>
<evidence type="ECO:0000313" key="6">
    <source>
        <dbReference type="EMBL" id="QED36789.1"/>
    </source>
</evidence>
<evidence type="ECO:0000259" key="5">
    <source>
        <dbReference type="PROSITE" id="PS51764"/>
    </source>
</evidence>
<dbReference type="InterPro" id="IPR022790">
    <property type="entry name" value="GH26_dom"/>
</dbReference>
<keyword evidence="2 4" id="KW-0378">Hydrolase</keyword>
<dbReference type="InterPro" id="IPR000805">
    <property type="entry name" value="Glyco_hydro_26"/>
</dbReference>
<dbReference type="EMBL" id="CP042476">
    <property type="protein sequence ID" value="QED36789.1"/>
    <property type="molecule type" value="Genomic_DNA"/>
</dbReference>
<evidence type="ECO:0000313" key="7">
    <source>
        <dbReference type="Proteomes" id="UP000321954"/>
    </source>
</evidence>
<gene>
    <name evidence="6" type="ORF">FK178_03275</name>
</gene>
<feature type="active site" description="Proton donor" evidence="4">
    <location>
        <position position="387"/>
    </location>
</feature>
<accession>A0A5B8YM14</accession>
<keyword evidence="7" id="KW-1185">Reference proteome</keyword>
<dbReference type="PANTHER" id="PTHR40079:SF4">
    <property type="entry name" value="GH26 DOMAIN-CONTAINING PROTEIN-RELATED"/>
    <property type="match status" value="1"/>
</dbReference>
<evidence type="ECO:0000256" key="3">
    <source>
        <dbReference type="ARBA" id="ARBA00023295"/>
    </source>
</evidence>
<feature type="domain" description="GH26" evidence="5">
    <location>
        <begin position="249"/>
        <end position="558"/>
    </location>
</feature>
<organism evidence="6 7">
    <name type="scientific">Antarcticibacterium arcticum</name>
    <dbReference type="NCBI Taxonomy" id="2585771"/>
    <lineage>
        <taxon>Bacteria</taxon>
        <taxon>Pseudomonadati</taxon>
        <taxon>Bacteroidota</taxon>
        <taxon>Flavobacteriia</taxon>
        <taxon>Flavobacteriales</taxon>
        <taxon>Flavobacteriaceae</taxon>
        <taxon>Antarcticibacterium</taxon>
    </lineage>
</organism>
<name>A0A5B8YM14_9FLAO</name>